<evidence type="ECO:0000256" key="1">
    <source>
        <dbReference type="SAM" id="MobiDB-lite"/>
    </source>
</evidence>
<organism evidence="2 3">
    <name type="scientific">Georgenia muralis</name>
    <dbReference type="NCBI Taxonomy" id="154117"/>
    <lineage>
        <taxon>Bacteria</taxon>
        <taxon>Bacillati</taxon>
        <taxon>Actinomycetota</taxon>
        <taxon>Actinomycetes</taxon>
        <taxon>Micrococcales</taxon>
        <taxon>Bogoriellaceae</taxon>
        <taxon>Georgenia</taxon>
    </lineage>
</organism>
<dbReference type="RefSeq" id="WP_123914619.1">
    <property type="nucleotide sequence ID" value="NZ_RKRA01000001.1"/>
</dbReference>
<evidence type="ECO:0000313" key="3">
    <source>
        <dbReference type="Proteomes" id="UP000280726"/>
    </source>
</evidence>
<dbReference type="AlphaFoldDB" id="A0A3N4Z128"/>
<accession>A0A3N4Z128</accession>
<dbReference type="EMBL" id="RKRA01000001">
    <property type="protein sequence ID" value="RPF26253.1"/>
    <property type="molecule type" value="Genomic_DNA"/>
</dbReference>
<proteinExistence type="predicted"/>
<evidence type="ECO:0000313" key="2">
    <source>
        <dbReference type="EMBL" id="RPF26253.1"/>
    </source>
</evidence>
<keyword evidence="3" id="KW-1185">Reference proteome</keyword>
<feature type="region of interest" description="Disordered" evidence="1">
    <location>
        <begin position="91"/>
        <end position="112"/>
    </location>
</feature>
<reference evidence="2 3" key="1">
    <citation type="submission" date="2018-11" db="EMBL/GenBank/DDBJ databases">
        <title>Sequencing the genomes of 1000 actinobacteria strains.</title>
        <authorList>
            <person name="Klenk H.-P."/>
        </authorList>
    </citation>
    <scope>NUCLEOTIDE SEQUENCE [LARGE SCALE GENOMIC DNA]</scope>
    <source>
        <strain evidence="2 3">DSM 14418</strain>
    </source>
</reference>
<gene>
    <name evidence="2" type="ORF">EDD32_0687</name>
</gene>
<protein>
    <submittedName>
        <fullName evidence="2">Uncharacterized protein</fullName>
    </submittedName>
</protein>
<sequence length="112" mass="11828">MSEQPTKTEQAGADGAATAPEREHYDVFDQLMDAVAAGDLTQDAAIAIYRDLKPVAVQEVIPGTPHRHELIANTGEEWCIDCGGPARACPVGNGAPTEREGQPSANDPFVAE</sequence>
<dbReference type="Proteomes" id="UP000280726">
    <property type="component" value="Unassembled WGS sequence"/>
</dbReference>
<comment type="caution">
    <text evidence="2">The sequence shown here is derived from an EMBL/GenBank/DDBJ whole genome shotgun (WGS) entry which is preliminary data.</text>
</comment>
<name>A0A3N4Z128_9MICO</name>